<accession>A0A939MLT3</accession>
<evidence type="ECO:0000259" key="8">
    <source>
        <dbReference type="Pfam" id="PF00924"/>
    </source>
</evidence>
<evidence type="ECO:0000256" key="7">
    <source>
        <dbReference type="SAM" id="Phobius"/>
    </source>
</evidence>
<evidence type="ECO:0000256" key="3">
    <source>
        <dbReference type="ARBA" id="ARBA00022475"/>
    </source>
</evidence>
<dbReference type="EMBL" id="JAGDYM010000015">
    <property type="protein sequence ID" value="MBO1902911.1"/>
    <property type="molecule type" value="Genomic_DNA"/>
</dbReference>
<protein>
    <submittedName>
        <fullName evidence="11">Mechanosensitive ion channel family protein</fullName>
    </submittedName>
</protein>
<evidence type="ECO:0000256" key="1">
    <source>
        <dbReference type="ARBA" id="ARBA00004651"/>
    </source>
</evidence>
<reference evidence="11" key="1">
    <citation type="submission" date="2021-03" db="EMBL/GenBank/DDBJ databases">
        <title>Leucobacter chromiisoli sp. nov., isolated from chromium-containing soil of chemical plant.</title>
        <authorList>
            <person name="Xu Z."/>
        </authorList>
    </citation>
    <scope>NUCLEOTIDE SEQUENCE</scope>
    <source>
        <strain evidence="11">S27</strain>
    </source>
</reference>
<dbReference type="InterPro" id="IPR010920">
    <property type="entry name" value="LSM_dom_sf"/>
</dbReference>
<comment type="similarity">
    <text evidence="2">Belongs to the MscS (TC 1.A.23) family.</text>
</comment>
<feature type="domain" description="Mechanosensitive ion channel MscS" evidence="8">
    <location>
        <begin position="127"/>
        <end position="187"/>
    </location>
</feature>
<keyword evidence="12" id="KW-1185">Reference proteome</keyword>
<dbReference type="InterPro" id="IPR045276">
    <property type="entry name" value="YbiO_bact"/>
</dbReference>
<feature type="domain" description="Mechanosensitive ion channel transmembrane helices 2/3" evidence="10">
    <location>
        <begin position="90"/>
        <end position="126"/>
    </location>
</feature>
<dbReference type="InterPro" id="IPR011014">
    <property type="entry name" value="MscS_channel_TM-2"/>
</dbReference>
<evidence type="ECO:0000256" key="5">
    <source>
        <dbReference type="ARBA" id="ARBA00022989"/>
    </source>
</evidence>
<dbReference type="PANTHER" id="PTHR30460">
    <property type="entry name" value="MODERATE CONDUCTANCE MECHANOSENSITIVE CHANNEL YBIO"/>
    <property type="match status" value="1"/>
</dbReference>
<dbReference type="Pfam" id="PF21082">
    <property type="entry name" value="MS_channel_3rd"/>
    <property type="match status" value="1"/>
</dbReference>
<comment type="caution">
    <text evidence="11">The sequence shown here is derived from an EMBL/GenBank/DDBJ whole genome shotgun (WGS) entry which is preliminary data.</text>
</comment>
<dbReference type="Gene3D" id="3.30.70.100">
    <property type="match status" value="1"/>
</dbReference>
<evidence type="ECO:0000313" key="12">
    <source>
        <dbReference type="Proteomes" id="UP000664382"/>
    </source>
</evidence>
<sequence length="297" mass="32270">MAEFWAAVADFFEQYQVLFRILLIIAAALFANWLLRLILHRAVHGVVRGVKRANQVDATQELLAAPQLKARAVQRTRTLGTVGRHVISWTIAVIAVILILSQLGVNLAALLTSAGIVAAGLAFGAQNIVKDILNGIFMVFEDQLGVGDMVTIDQITGTVEDVGIRVTKVRAFDGTLWFIRNGEILTLGNVSQGWGRAIIDITVDAEADLDAVERVALESARDLIESPEFARRVTGGPEMLGLESVFGDRATLRLTLRTRPEAQFAVQRELRAKIKKRFGQLGIQLAAEIPKPSGGAA</sequence>
<dbReference type="Gene3D" id="1.10.287.1260">
    <property type="match status" value="1"/>
</dbReference>
<evidence type="ECO:0000256" key="2">
    <source>
        <dbReference type="ARBA" id="ARBA00008017"/>
    </source>
</evidence>
<feature type="domain" description="Mechanosensitive ion channel MscS C-terminal" evidence="9">
    <location>
        <begin position="199"/>
        <end position="284"/>
    </location>
</feature>
<feature type="transmembrane region" description="Helical" evidence="7">
    <location>
        <begin position="107"/>
        <end position="129"/>
    </location>
</feature>
<dbReference type="GO" id="GO:0008381">
    <property type="term" value="F:mechanosensitive monoatomic ion channel activity"/>
    <property type="evidence" value="ECO:0007669"/>
    <property type="project" value="InterPro"/>
</dbReference>
<name>A0A939MLT3_9MICO</name>
<dbReference type="Gene3D" id="2.30.30.60">
    <property type="match status" value="1"/>
</dbReference>
<dbReference type="Proteomes" id="UP000664382">
    <property type="component" value="Unassembled WGS sequence"/>
</dbReference>
<keyword evidence="4 7" id="KW-0812">Transmembrane</keyword>
<evidence type="ECO:0000256" key="4">
    <source>
        <dbReference type="ARBA" id="ARBA00022692"/>
    </source>
</evidence>
<keyword evidence="3" id="KW-1003">Cell membrane</keyword>
<dbReference type="FunFam" id="2.30.30.60:FF:000001">
    <property type="entry name" value="MscS Mechanosensitive ion channel"/>
    <property type="match status" value="1"/>
</dbReference>
<gene>
    <name evidence="11" type="ORF">J4H92_13245</name>
</gene>
<dbReference type="Pfam" id="PF21088">
    <property type="entry name" value="MS_channel_1st"/>
    <property type="match status" value="1"/>
</dbReference>
<dbReference type="SUPFAM" id="SSF82689">
    <property type="entry name" value="Mechanosensitive channel protein MscS (YggB), C-terminal domain"/>
    <property type="match status" value="1"/>
</dbReference>
<comment type="subcellular location">
    <subcellularLocation>
        <location evidence="1">Cell membrane</location>
        <topology evidence="1">Multi-pass membrane protein</topology>
    </subcellularLocation>
</comment>
<dbReference type="SUPFAM" id="SSF82861">
    <property type="entry name" value="Mechanosensitive channel protein MscS (YggB), transmembrane region"/>
    <property type="match status" value="1"/>
</dbReference>
<dbReference type="RefSeq" id="WP_208098664.1">
    <property type="nucleotide sequence ID" value="NZ_JAGDYM010000015.1"/>
</dbReference>
<dbReference type="PANTHER" id="PTHR30460:SF0">
    <property type="entry name" value="MODERATE CONDUCTANCE MECHANOSENSITIVE CHANNEL YBIO"/>
    <property type="match status" value="1"/>
</dbReference>
<dbReference type="InterPro" id="IPR006685">
    <property type="entry name" value="MscS_channel_2nd"/>
</dbReference>
<feature type="transmembrane region" description="Helical" evidence="7">
    <location>
        <begin position="17"/>
        <end position="35"/>
    </location>
</feature>
<dbReference type="InterPro" id="IPR049142">
    <property type="entry name" value="MS_channel_1st"/>
</dbReference>
<dbReference type="InterPro" id="IPR023408">
    <property type="entry name" value="MscS_beta-dom_sf"/>
</dbReference>
<feature type="transmembrane region" description="Helical" evidence="7">
    <location>
        <begin position="81"/>
        <end position="101"/>
    </location>
</feature>
<dbReference type="GO" id="GO:0005886">
    <property type="term" value="C:plasma membrane"/>
    <property type="evidence" value="ECO:0007669"/>
    <property type="project" value="UniProtKB-SubCell"/>
</dbReference>
<dbReference type="InterPro" id="IPR011066">
    <property type="entry name" value="MscS_channel_C_sf"/>
</dbReference>
<dbReference type="InterPro" id="IPR049278">
    <property type="entry name" value="MS_channel_C"/>
</dbReference>
<evidence type="ECO:0000313" key="11">
    <source>
        <dbReference type="EMBL" id="MBO1902911.1"/>
    </source>
</evidence>
<dbReference type="Pfam" id="PF00924">
    <property type="entry name" value="MS_channel_2nd"/>
    <property type="match status" value="1"/>
</dbReference>
<keyword evidence="5 7" id="KW-1133">Transmembrane helix</keyword>
<proteinExistence type="inferred from homology"/>
<dbReference type="SUPFAM" id="SSF50182">
    <property type="entry name" value="Sm-like ribonucleoproteins"/>
    <property type="match status" value="1"/>
</dbReference>
<dbReference type="AlphaFoldDB" id="A0A939MLT3"/>
<evidence type="ECO:0000256" key="6">
    <source>
        <dbReference type="ARBA" id="ARBA00023136"/>
    </source>
</evidence>
<keyword evidence="6 7" id="KW-0472">Membrane</keyword>
<evidence type="ECO:0000259" key="10">
    <source>
        <dbReference type="Pfam" id="PF21088"/>
    </source>
</evidence>
<evidence type="ECO:0000259" key="9">
    <source>
        <dbReference type="Pfam" id="PF21082"/>
    </source>
</evidence>
<organism evidence="11 12">
    <name type="scientific">Leucobacter weissii</name>
    <dbReference type="NCBI Taxonomy" id="1983706"/>
    <lineage>
        <taxon>Bacteria</taxon>
        <taxon>Bacillati</taxon>
        <taxon>Actinomycetota</taxon>
        <taxon>Actinomycetes</taxon>
        <taxon>Micrococcales</taxon>
        <taxon>Microbacteriaceae</taxon>
        <taxon>Leucobacter</taxon>
    </lineage>
</organism>